<dbReference type="GO" id="GO:0005737">
    <property type="term" value="C:cytoplasm"/>
    <property type="evidence" value="ECO:0007669"/>
    <property type="project" value="UniProtKB-SubCell"/>
</dbReference>
<accession>A0A6B8VPW6</accession>
<dbReference type="InterPro" id="IPR026590">
    <property type="entry name" value="Ssirtuin_cat_dom"/>
</dbReference>
<dbReference type="EC" id="2.3.1.286" evidence="3"/>
<dbReference type="GO" id="GO:0036054">
    <property type="term" value="F:protein-malonyllysine demalonylase activity"/>
    <property type="evidence" value="ECO:0007669"/>
    <property type="project" value="InterPro"/>
</dbReference>
<dbReference type="PANTHER" id="PTHR11085">
    <property type="entry name" value="NAD-DEPENDENT PROTEIN DEACYLASE SIRTUIN-5, MITOCHONDRIAL-RELATED"/>
    <property type="match status" value="1"/>
</dbReference>
<keyword evidence="1" id="KW-0808">Transferase</keyword>
<evidence type="ECO:0000259" key="5">
    <source>
        <dbReference type="PROSITE" id="PS50305"/>
    </source>
</evidence>
<dbReference type="PANTHER" id="PTHR11085:SF10">
    <property type="entry name" value="NAD-DEPENDENT PROTEIN DEACYLASE SIRTUIN-5, MITOCHONDRIAL-RELATED"/>
    <property type="match status" value="1"/>
</dbReference>
<keyword evidence="3 4" id="KW-0862">Zinc</keyword>
<sequence length="297" mass="32858">MSPSLVSAAGSWLYLWERSALRGKGPGRTRVEQLASKSMEEKQLHRALDLTRNARRVEFFTGAGMSAESGLDTYRDAETGVWEKVDPQAMASISAWARDPEPMWAWYLWRARLAAQANPNAGHHAIARWVRLEGVDKLQVTTQNIDDLHERGGMADTTHLHGNLFRFRCTICHRPWKGPVNFPTEPVARLSPPTCPLCGNLIRPDIVWFGESLPQREWERAELGMREADLVVIIGTSGVVQPAASLPLLAHQRGVPILEISPARSELTPLCEFSWRATAATALPALVSALESEVTGG</sequence>
<keyword evidence="2 3" id="KW-0520">NAD</keyword>
<dbReference type="GO" id="GO:0017136">
    <property type="term" value="F:histone deacetylase activity, NAD-dependent"/>
    <property type="evidence" value="ECO:0007669"/>
    <property type="project" value="TreeGrafter"/>
</dbReference>
<keyword evidence="3" id="KW-0963">Cytoplasm</keyword>
<feature type="binding site" evidence="3 4">
    <location>
        <position position="169"/>
    </location>
    <ligand>
        <name>Zn(2+)</name>
        <dbReference type="ChEBI" id="CHEBI:29105"/>
    </ligand>
</feature>
<comment type="caution">
    <text evidence="3">Lacks conserved residue(s) required for the propagation of feature annotation.</text>
</comment>
<evidence type="ECO:0000256" key="2">
    <source>
        <dbReference type="ARBA" id="ARBA00023027"/>
    </source>
</evidence>
<proteinExistence type="inferred from homology"/>
<dbReference type="InterPro" id="IPR026591">
    <property type="entry name" value="Sirtuin_cat_small_dom_sf"/>
</dbReference>
<name>A0A6B8VPW6_9CORY</name>
<dbReference type="NCBIfam" id="NF001753">
    <property type="entry name" value="PRK00481.1-3"/>
    <property type="match status" value="1"/>
</dbReference>
<dbReference type="InterPro" id="IPR029035">
    <property type="entry name" value="DHS-like_NAD/FAD-binding_dom"/>
</dbReference>
<evidence type="ECO:0000313" key="6">
    <source>
        <dbReference type="EMBL" id="QGU06133.1"/>
    </source>
</evidence>
<evidence type="ECO:0000313" key="7">
    <source>
        <dbReference type="Proteomes" id="UP000424462"/>
    </source>
</evidence>
<dbReference type="Proteomes" id="UP000424462">
    <property type="component" value="Chromosome"/>
</dbReference>
<protein>
    <recommendedName>
        <fullName evidence="3">NAD-dependent protein deacylase</fullName>
        <ecNumber evidence="3">2.3.1.286</ecNumber>
    </recommendedName>
    <alternativeName>
        <fullName evidence="3">Regulatory protein SIR2 homolog</fullName>
    </alternativeName>
</protein>
<feature type="binding site" evidence="3">
    <location>
        <position position="279"/>
    </location>
    <ligand>
        <name>NAD(+)</name>
        <dbReference type="ChEBI" id="CHEBI:57540"/>
    </ligand>
</feature>
<dbReference type="InterPro" id="IPR050134">
    <property type="entry name" value="NAD-dep_sirtuin_deacylases"/>
</dbReference>
<keyword evidence="6" id="KW-0378">Hydrolase</keyword>
<feature type="binding site" evidence="3">
    <location>
        <position position="110"/>
    </location>
    <ligand>
        <name>substrate</name>
    </ligand>
</feature>
<dbReference type="SUPFAM" id="SSF52467">
    <property type="entry name" value="DHS-like NAD/FAD-binding domain"/>
    <property type="match status" value="1"/>
</dbReference>
<feature type="binding site" evidence="3 4">
    <location>
        <position position="172"/>
    </location>
    <ligand>
        <name>Zn(2+)</name>
        <dbReference type="ChEBI" id="CHEBI:29105"/>
    </ligand>
</feature>
<comment type="function">
    <text evidence="3">NAD-dependent lysine deacetylase and desuccinylase that specifically removes acetyl and succinyl groups on target proteins. Modulates the activities of several proteins which are inactive in their acylated form.</text>
</comment>
<dbReference type="HAMAP" id="MF_01121">
    <property type="entry name" value="Sirtuin_ClassIII"/>
    <property type="match status" value="1"/>
</dbReference>
<dbReference type="GO" id="GO:0008270">
    <property type="term" value="F:zinc ion binding"/>
    <property type="evidence" value="ECO:0007669"/>
    <property type="project" value="UniProtKB-UniRule"/>
</dbReference>
<dbReference type="InterPro" id="IPR003000">
    <property type="entry name" value="Sirtuin"/>
</dbReference>
<comment type="subcellular location">
    <subcellularLocation>
        <location evidence="3">Cytoplasm</location>
    </subcellularLocation>
</comment>
<dbReference type="EMBL" id="CP046455">
    <property type="protein sequence ID" value="QGU06133.1"/>
    <property type="molecule type" value="Genomic_DNA"/>
</dbReference>
<evidence type="ECO:0000256" key="1">
    <source>
        <dbReference type="ARBA" id="ARBA00022679"/>
    </source>
</evidence>
<feature type="binding site" evidence="3">
    <location>
        <position position="107"/>
    </location>
    <ligand>
        <name>substrate</name>
    </ligand>
</feature>
<comment type="cofactor">
    <cofactor evidence="3">
        <name>Zn(2+)</name>
        <dbReference type="ChEBI" id="CHEBI:29105"/>
    </cofactor>
    <text evidence="3">Binds 1 zinc ion per subunit.</text>
</comment>
<dbReference type="PROSITE" id="PS50305">
    <property type="entry name" value="SIRTUIN"/>
    <property type="match status" value="1"/>
</dbReference>
<comment type="similarity">
    <text evidence="3">Belongs to the sirtuin family. Class III subfamily.</text>
</comment>
<dbReference type="Gene3D" id="3.30.1600.10">
    <property type="entry name" value="SIR2/SIRT2 'Small Domain"/>
    <property type="match status" value="1"/>
</dbReference>
<reference evidence="6 7" key="1">
    <citation type="submission" date="2019-11" db="EMBL/GenBank/DDBJ databases">
        <title>Complete genome sequence of Corynebacterium kalinowskii 1959, a novel Corynebacterium species isolated from soil of a small paddock in Vilsendorf, Germany.</title>
        <authorList>
            <person name="Schaffert L."/>
            <person name="Ruwe M."/>
            <person name="Milse J."/>
            <person name="Hanuschka K."/>
            <person name="Ortseifen V."/>
            <person name="Droste J."/>
            <person name="Brandt D."/>
            <person name="Schlueter L."/>
            <person name="Kutter Y."/>
            <person name="Vinke S."/>
            <person name="Viehoefer P."/>
            <person name="Jacob L."/>
            <person name="Luebke N.-C."/>
            <person name="Schulte-Berndt E."/>
            <person name="Hain C."/>
            <person name="Linder M."/>
            <person name="Schmidt P."/>
            <person name="Wollenschlaeger L."/>
            <person name="Luttermann T."/>
            <person name="Thieme E."/>
            <person name="Hassa J."/>
            <person name="Haak M."/>
            <person name="Wittchen M."/>
            <person name="Mentz A."/>
            <person name="Persicke M."/>
            <person name="Busche T."/>
            <person name="Ruckert C."/>
        </authorList>
    </citation>
    <scope>NUCLEOTIDE SEQUENCE [LARGE SCALE GENOMIC DNA]</scope>
    <source>
        <strain evidence="6 7">2039</strain>
    </source>
</reference>
<dbReference type="GO" id="GO:0070403">
    <property type="term" value="F:NAD+ binding"/>
    <property type="evidence" value="ECO:0007669"/>
    <property type="project" value="UniProtKB-UniRule"/>
</dbReference>
<feature type="binding site" evidence="3">
    <location>
        <begin position="143"/>
        <end position="146"/>
    </location>
    <ligand>
        <name>NAD(+)</name>
        <dbReference type="ChEBI" id="CHEBI:57540"/>
    </ligand>
</feature>
<evidence type="ECO:0000256" key="3">
    <source>
        <dbReference type="HAMAP-Rule" id="MF_01121"/>
    </source>
</evidence>
<dbReference type="InterPro" id="IPR027546">
    <property type="entry name" value="Sirtuin_class_III"/>
</dbReference>
<gene>
    <name evidence="6" type="primary">cobB2</name>
    <name evidence="3" type="synonym">cobB</name>
    <name evidence="6" type="ORF">COCCU_00825</name>
</gene>
<keyword evidence="3 4" id="KW-0479">Metal-binding</keyword>
<feature type="binding site" evidence="3 4">
    <location>
        <position position="198"/>
    </location>
    <ligand>
        <name>Zn(2+)</name>
        <dbReference type="ChEBI" id="CHEBI:29105"/>
    </ligand>
</feature>
<keyword evidence="7" id="KW-1185">Reference proteome</keyword>
<feature type="binding site" evidence="3">
    <location>
        <begin position="235"/>
        <end position="237"/>
    </location>
    <ligand>
        <name>NAD(+)</name>
        <dbReference type="ChEBI" id="CHEBI:57540"/>
    </ligand>
</feature>
<comment type="catalytic activity">
    <reaction evidence="3">
        <text>N(6)-acetyl-L-lysyl-[protein] + NAD(+) + H2O = 2''-O-acetyl-ADP-D-ribose + nicotinamide + L-lysyl-[protein]</text>
        <dbReference type="Rhea" id="RHEA:43636"/>
        <dbReference type="Rhea" id="RHEA-COMP:9752"/>
        <dbReference type="Rhea" id="RHEA-COMP:10731"/>
        <dbReference type="ChEBI" id="CHEBI:15377"/>
        <dbReference type="ChEBI" id="CHEBI:17154"/>
        <dbReference type="ChEBI" id="CHEBI:29969"/>
        <dbReference type="ChEBI" id="CHEBI:57540"/>
        <dbReference type="ChEBI" id="CHEBI:61930"/>
        <dbReference type="ChEBI" id="CHEBI:83767"/>
        <dbReference type="EC" id="2.3.1.286"/>
    </reaction>
</comment>
<organism evidence="6 7">
    <name type="scientific">Corynebacterium occultum</name>
    <dbReference type="NCBI Taxonomy" id="2675219"/>
    <lineage>
        <taxon>Bacteria</taxon>
        <taxon>Bacillati</taxon>
        <taxon>Actinomycetota</taxon>
        <taxon>Actinomycetes</taxon>
        <taxon>Mycobacteriales</taxon>
        <taxon>Corynebacteriaceae</taxon>
        <taxon>Corynebacterium</taxon>
    </lineage>
</organism>
<dbReference type="KEGG" id="cok:COCCU_00825"/>
<dbReference type="GO" id="GO:0036055">
    <property type="term" value="F:protein-succinyllysine desuccinylase activity"/>
    <property type="evidence" value="ECO:0007669"/>
    <property type="project" value="UniProtKB-UniRule"/>
</dbReference>
<comment type="domain">
    <text evidence="3">2 residues (Tyr-107 and Arg-110) present in a large hydrophobic pocket are probably involved in substrate specificity. They are important for desuccinylation activity, but dispensable for deacetylation activity.</text>
</comment>
<dbReference type="Pfam" id="PF02146">
    <property type="entry name" value="SIR2"/>
    <property type="match status" value="1"/>
</dbReference>
<feature type="active site" description="Proton acceptor" evidence="3 4">
    <location>
        <position position="161"/>
    </location>
</feature>
<feature type="domain" description="Deacetylase sirtuin-type" evidence="5">
    <location>
        <begin position="37"/>
        <end position="293"/>
    </location>
</feature>
<feature type="binding site" evidence="3 4">
    <location>
        <position position="195"/>
    </location>
    <ligand>
        <name>Zn(2+)</name>
        <dbReference type="ChEBI" id="CHEBI:29105"/>
    </ligand>
</feature>
<dbReference type="Gene3D" id="3.40.50.1220">
    <property type="entry name" value="TPP-binding domain"/>
    <property type="match status" value="1"/>
</dbReference>
<comment type="catalytic activity">
    <reaction evidence="3">
        <text>N(6)-succinyl-L-lysyl-[protein] + NAD(+) + H2O = 2''-O-succinyl-ADP-D-ribose + nicotinamide + L-lysyl-[protein]</text>
        <dbReference type="Rhea" id="RHEA:47668"/>
        <dbReference type="Rhea" id="RHEA-COMP:9752"/>
        <dbReference type="Rhea" id="RHEA-COMP:11877"/>
        <dbReference type="ChEBI" id="CHEBI:15377"/>
        <dbReference type="ChEBI" id="CHEBI:17154"/>
        <dbReference type="ChEBI" id="CHEBI:29969"/>
        <dbReference type="ChEBI" id="CHEBI:57540"/>
        <dbReference type="ChEBI" id="CHEBI:87830"/>
        <dbReference type="ChEBI" id="CHEBI:87832"/>
    </reaction>
</comment>
<evidence type="ECO:0000256" key="4">
    <source>
        <dbReference type="PROSITE-ProRule" id="PRU00236"/>
    </source>
</evidence>
<dbReference type="AlphaFoldDB" id="A0A6B8VPW6"/>